<keyword evidence="3 6" id="KW-0238">DNA-binding</keyword>
<evidence type="ECO:0000256" key="2">
    <source>
        <dbReference type="ARBA" id="ARBA00023015"/>
    </source>
</evidence>
<keyword evidence="4" id="KW-0804">Transcription</keyword>
<dbReference type="InterPro" id="IPR007492">
    <property type="entry name" value="LytTR_DNA-bd_dom"/>
</dbReference>
<evidence type="ECO:0000313" key="6">
    <source>
        <dbReference type="EMBL" id="KXB59604.1"/>
    </source>
</evidence>
<dbReference type="PATRIC" id="fig|1379.3.peg.1037"/>
<dbReference type="STRING" id="1379.HMPREF3186_01052"/>
<dbReference type="PROSITE" id="PS50930">
    <property type="entry name" value="HTH_LYTTR"/>
    <property type="match status" value="1"/>
</dbReference>
<proteinExistence type="predicted"/>
<dbReference type="AlphaFoldDB" id="A0A133ZVZ9"/>
<evidence type="ECO:0000256" key="1">
    <source>
        <dbReference type="ARBA" id="ARBA00022490"/>
    </source>
</evidence>
<accession>A0A133ZVZ9</accession>
<dbReference type="Gene3D" id="2.40.50.1020">
    <property type="entry name" value="LytTr DNA-binding domain"/>
    <property type="match status" value="1"/>
</dbReference>
<evidence type="ECO:0000256" key="3">
    <source>
        <dbReference type="ARBA" id="ARBA00023125"/>
    </source>
</evidence>
<dbReference type="GO" id="GO:0003677">
    <property type="term" value="F:DNA binding"/>
    <property type="evidence" value="ECO:0007669"/>
    <property type="project" value="UniProtKB-KW"/>
</dbReference>
<reference evidence="7" key="1">
    <citation type="submission" date="2016-01" db="EMBL/GenBank/DDBJ databases">
        <authorList>
            <person name="Mitreva M."/>
            <person name="Pepin K.H."/>
            <person name="Mihindukulasuriya K.A."/>
            <person name="Fulton R."/>
            <person name="Fronick C."/>
            <person name="O'Laughlin M."/>
            <person name="Miner T."/>
            <person name="Herter B."/>
            <person name="Rosa B.A."/>
            <person name="Cordes M."/>
            <person name="Tomlinson C."/>
            <person name="Wollam A."/>
            <person name="Palsikar V.B."/>
            <person name="Mardis E.R."/>
            <person name="Wilson R.K."/>
        </authorList>
    </citation>
    <scope>NUCLEOTIDE SEQUENCE [LARGE SCALE GENOMIC DNA]</scope>
    <source>
        <strain evidence="7">DNF01167</strain>
    </source>
</reference>
<dbReference type="SMART" id="SM00850">
    <property type="entry name" value="LytTR"/>
    <property type="match status" value="1"/>
</dbReference>
<keyword evidence="1" id="KW-0963">Cytoplasm</keyword>
<dbReference type="Pfam" id="PF04397">
    <property type="entry name" value="LytTR"/>
    <property type="match status" value="1"/>
</dbReference>
<dbReference type="EMBL" id="LSDC01000069">
    <property type="protein sequence ID" value="KXB59604.1"/>
    <property type="molecule type" value="Genomic_DNA"/>
</dbReference>
<evidence type="ECO:0000256" key="4">
    <source>
        <dbReference type="ARBA" id="ARBA00023163"/>
    </source>
</evidence>
<evidence type="ECO:0000259" key="5">
    <source>
        <dbReference type="PROSITE" id="PS50930"/>
    </source>
</evidence>
<organism evidence="6 7">
    <name type="scientific">Gemella haemolysans</name>
    <dbReference type="NCBI Taxonomy" id="1379"/>
    <lineage>
        <taxon>Bacteria</taxon>
        <taxon>Bacillati</taxon>
        <taxon>Bacillota</taxon>
        <taxon>Bacilli</taxon>
        <taxon>Bacillales</taxon>
        <taxon>Gemellaceae</taxon>
        <taxon>Gemella</taxon>
    </lineage>
</organism>
<feature type="domain" description="HTH LytTR-type" evidence="5">
    <location>
        <begin position="47"/>
        <end position="150"/>
    </location>
</feature>
<evidence type="ECO:0000313" key="7">
    <source>
        <dbReference type="Proteomes" id="UP000070355"/>
    </source>
</evidence>
<dbReference type="InterPro" id="IPR046947">
    <property type="entry name" value="LytR-like"/>
</dbReference>
<comment type="caution">
    <text evidence="6">The sequence shown here is derived from an EMBL/GenBank/DDBJ whole genome shotgun (WGS) entry which is preliminary data.</text>
</comment>
<dbReference type="PANTHER" id="PTHR37299:SF2">
    <property type="entry name" value="HTH LYTTR-TYPE DOMAIN-CONTAINING PROTEIN"/>
    <property type="match status" value="1"/>
</dbReference>
<dbReference type="GO" id="GO:0000156">
    <property type="term" value="F:phosphorelay response regulator activity"/>
    <property type="evidence" value="ECO:0007669"/>
    <property type="project" value="InterPro"/>
</dbReference>
<gene>
    <name evidence="6" type="ORF">HMPREF3186_01052</name>
</gene>
<dbReference type="PANTHER" id="PTHR37299">
    <property type="entry name" value="TRANSCRIPTIONAL REGULATOR-RELATED"/>
    <property type="match status" value="1"/>
</dbReference>
<dbReference type="Proteomes" id="UP000070355">
    <property type="component" value="Unassembled WGS sequence"/>
</dbReference>
<sequence length="150" mass="17445">MKGAKDMKVELNIDKKFGETIVTISTNKVNDEIQNLVNYIENKEDYFIGVLDGKVRLLNTEDIIRVYVEDRKVYVVTVEGRFIVRKKLYEVQNTLTKDFIKISQSEIANVKYIHSLDLGLRGTIVISYKNSDISYVSRRMLKEFKMKLGL</sequence>
<keyword evidence="2" id="KW-0805">Transcription regulation</keyword>
<name>A0A133ZVZ9_9BACL</name>
<protein>
    <submittedName>
        <fullName evidence="6">LytTr DNA-binding domain protein</fullName>
    </submittedName>
</protein>